<proteinExistence type="predicted"/>
<feature type="compositionally biased region" description="Polar residues" evidence="2">
    <location>
        <begin position="577"/>
        <end position="588"/>
    </location>
</feature>
<evidence type="ECO:0000256" key="2">
    <source>
        <dbReference type="SAM" id="MobiDB-lite"/>
    </source>
</evidence>
<accession>A0AAE1EJG7</accession>
<feature type="compositionally biased region" description="Low complexity" evidence="2">
    <location>
        <begin position="662"/>
        <end position="678"/>
    </location>
</feature>
<feature type="domain" description="DOMON" evidence="3">
    <location>
        <begin position="125"/>
        <end position="260"/>
    </location>
</feature>
<dbReference type="InterPro" id="IPR045266">
    <property type="entry name" value="DOH_DOMON"/>
</dbReference>
<evidence type="ECO:0000313" key="5">
    <source>
        <dbReference type="Proteomes" id="UP001286313"/>
    </source>
</evidence>
<dbReference type="PANTHER" id="PTHR24036:SF13">
    <property type="entry name" value="PROTEIN SKELETOR, ISOFORMS D_E"/>
    <property type="match status" value="1"/>
</dbReference>
<feature type="compositionally biased region" description="Polar residues" evidence="2">
    <location>
        <begin position="773"/>
        <end position="792"/>
    </location>
</feature>
<feature type="compositionally biased region" description="Pro residues" evidence="2">
    <location>
        <begin position="320"/>
        <end position="332"/>
    </location>
</feature>
<keyword evidence="1" id="KW-0677">Repeat</keyword>
<dbReference type="PROSITE" id="PS50836">
    <property type="entry name" value="DOMON"/>
    <property type="match status" value="1"/>
</dbReference>
<reference evidence="4" key="1">
    <citation type="submission" date="2023-10" db="EMBL/GenBank/DDBJ databases">
        <title>Genome assemblies of two species of porcelain crab, Petrolisthes cinctipes and Petrolisthes manimaculis (Anomura: Porcellanidae).</title>
        <authorList>
            <person name="Angst P."/>
        </authorList>
    </citation>
    <scope>NUCLEOTIDE SEQUENCE</scope>
    <source>
        <strain evidence="4">PB745_01</strain>
        <tissue evidence="4">Gill</tissue>
    </source>
</reference>
<dbReference type="Pfam" id="PF25489">
    <property type="entry name" value="At5g54830"/>
    <property type="match status" value="1"/>
</dbReference>
<evidence type="ECO:0000256" key="1">
    <source>
        <dbReference type="ARBA" id="ARBA00022737"/>
    </source>
</evidence>
<dbReference type="InterPro" id="IPR052126">
    <property type="entry name" value="Spindle_Org/Thrombomodulin"/>
</dbReference>
<name>A0AAE1EJG7_PETCI</name>
<dbReference type="InterPro" id="IPR057443">
    <property type="entry name" value="At5g54830-like"/>
</dbReference>
<dbReference type="Proteomes" id="UP001286313">
    <property type="component" value="Unassembled WGS sequence"/>
</dbReference>
<feature type="compositionally biased region" description="Low complexity" evidence="2">
    <location>
        <begin position="635"/>
        <end position="649"/>
    </location>
</feature>
<feature type="region of interest" description="Disordered" evidence="2">
    <location>
        <begin position="536"/>
        <end position="797"/>
    </location>
</feature>
<feature type="compositionally biased region" description="Polar residues" evidence="2">
    <location>
        <begin position="1"/>
        <end position="59"/>
    </location>
</feature>
<organism evidence="4 5">
    <name type="scientific">Petrolisthes cinctipes</name>
    <name type="common">Flat porcelain crab</name>
    <dbReference type="NCBI Taxonomy" id="88211"/>
    <lineage>
        <taxon>Eukaryota</taxon>
        <taxon>Metazoa</taxon>
        <taxon>Ecdysozoa</taxon>
        <taxon>Arthropoda</taxon>
        <taxon>Crustacea</taxon>
        <taxon>Multicrustacea</taxon>
        <taxon>Malacostraca</taxon>
        <taxon>Eumalacostraca</taxon>
        <taxon>Eucarida</taxon>
        <taxon>Decapoda</taxon>
        <taxon>Pleocyemata</taxon>
        <taxon>Anomura</taxon>
        <taxon>Galatheoidea</taxon>
        <taxon>Porcellanidae</taxon>
        <taxon>Petrolisthes</taxon>
    </lineage>
</organism>
<evidence type="ECO:0000259" key="3">
    <source>
        <dbReference type="PROSITE" id="PS50836"/>
    </source>
</evidence>
<dbReference type="EMBL" id="JAWQEG010006639">
    <property type="protein sequence ID" value="KAK3854279.1"/>
    <property type="molecule type" value="Genomic_DNA"/>
</dbReference>
<dbReference type="AlphaFoldDB" id="A0AAE1EJG7"/>
<gene>
    <name evidence="4" type="ORF">Pcinc_039232</name>
</gene>
<feature type="region of interest" description="Disordered" evidence="2">
    <location>
        <begin position="291"/>
        <end position="332"/>
    </location>
</feature>
<dbReference type="Pfam" id="PF03351">
    <property type="entry name" value="DOMON"/>
    <property type="match status" value="1"/>
</dbReference>
<dbReference type="InterPro" id="IPR005018">
    <property type="entry name" value="DOMON_domain"/>
</dbReference>
<sequence>MLGVAPQSSGYSYQPPASSSRSPLTYQTNRHSKPTTTYRPKYEPTTQTPKQHTTYNQSTQRRKQSPPQVRGTYSPPHPQAAHEEDNNNNNNNNTTLEAPRQGHLNRGKRKQHWTKLNCEVLWDDLALEVRWAVAGESVVMQLVGRISDGEYMAFGLSGSPTRSVMTGGDVTVGWLERATGRGVAQDYFLGAKSQCQGGRGSCPDEQVTGGKNNVRLLNAALINDFTMLTYQRPLHSSLDHHNTDQPILTNSTQAVIWAVGPVNSQGHTSYHTLRLRGDMFVNFGRTPEWNCPIPEDHPPAPSSPNSRPPQSSSGPSEPAAAPPAPNPWYIPPIPCDEPEDGVLYAQIGPTGGVNGYNAITGHVGWGISWYINGLLIPEINVVRGKTYTFVVEGGYDPERPARYHPFYITDDPEGGYEFKTPAQRDRTRVFAGVGQDRDGSAVPNAFGRLCEWSPNPNQPTADAFDSFGGYQRTLTLDCQEGQPGILQWTPDAETPDLVYYQCYTHRFLGWKINVHDGCNEGVITASGSNQQATVVLPDTGPSPTSPHFFTSDGRPLPPDSLPAPPRLLVGGQRHHSSATLTNRPQTRPYQGEYPPPIPQNIPPLAQFTPQQQQQQQQQPFRRPSITLPPLPPSPSATATATASGSAPRPILLPAPPQFIIPTATTTATTTTTTTITNTKGFSRRHRVTPSPSSSGGVKRTPSTHLHSAPSAGVKRTPPPHPHSAPSAGVKRTPPPRPHPSAPSTGVKRTPSSSSGVKRTPSTHPHPSAPSGVKRTQSSSSGVKRTPSPSSGVDKTHLTILKDVWAALTHS</sequence>
<feature type="compositionally biased region" description="Low complexity" evidence="2">
    <location>
        <begin position="610"/>
        <end position="625"/>
    </location>
</feature>
<dbReference type="SMART" id="SM00664">
    <property type="entry name" value="DoH"/>
    <property type="match status" value="1"/>
</dbReference>
<evidence type="ECO:0000313" key="4">
    <source>
        <dbReference type="EMBL" id="KAK3854279.1"/>
    </source>
</evidence>
<protein>
    <recommendedName>
        <fullName evidence="3">DOMON domain-containing protein</fullName>
    </recommendedName>
</protein>
<dbReference type="PANTHER" id="PTHR24036">
    <property type="entry name" value="SKELETOR-RELATED"/>
    <property type="match status" value="1"/>
</dbReference>
<feature type="region of interest" description="Disordered" evidence="2">
    <location>
        <begin position="1"/>
        <end position="110"/>
    </location>
</feature>
<feature type="compositionally biased region" description="Pro residues" evidence="2">
    <location>
        <begin position="555"/>
        <end position="565"/>
    </location>
</feature>
<dbReference type="CDD" id="cd09631">
    <property type="entry name" value="DOMON_DOH"/>
    <property type="match status" value="1"/>
</dbReference>
<comment type="caution">
    <text evidence="4">The sequence shown here is derived from an EMBL/GenBank/DDBJ whole genome shotgun (WGS) entry which is preliminary data.</text>
</comment>
<feature type="compositionally biased region" description="Polar residues" evidence="2">
    <location>
        <begin position="689"/>
        <end position="705"/>
    </location>
</feature>
<feature type="compositionally biased region" description="Low complexity" evidence="2">
    <location>
        <begin position="759"/>
        <end position="770"/>
    </location>
</feature>
<keyword evidence="5" id="KW-1185">Reference proteome</keyword>
<feature type="compositionally biased region" description="Low complexity" evidence="2">
    <location>
        <begin position="303"/>
        <end position="319"/>
    </location>
</feature>